<sequence length="119" mass="12214">MQCFVSIPFTGSGATVYVIQGPVNGVNASWAVDNQPLNYVSPLAPMSSPAFQLNVSLLSVQGLVSGSHTLVLTALDYGGNSSYVYLDSVIINDTVVNAPTSSSSFSSATSTTTLSASNS</sequence>
<keyword evidence="3" id="KW-1185">Reference proteome</keyword>
<organism evidence="2 3">
    <name type="scientific">Athelia psychrophila</name>
    <dbReference type="NCBI Taxonomy" id="1759441"/>
    <lineage>
        <taxon>Eukaryota</taxon>
        <taxon>Fungi</taxon>
        <taxon>Dikarya</taxon>
        <taxon>Basidiomycota</taxon>
        <taxon>Agaricomycotina</taxon>
        <taxon>Agaricomycetes</taxon>
        <taxon>Agaricomycetidae</taxon>
        <taxon>Atheliales</taxon>
        <taxon>Atheliaceae</taxon>
        <taxon>Athelia</taxon>
    </lineage>
</organism>
<accession>A0A166PBW9</accession>
<evidence type="ECO:0000256" key="1">
    <source>
        <dbReference type="SAM" id="MobiDB-lite"/>
    </source>
</evidence>
<evidence type="ECO:0000313" key="3">
    <source>
        <dbReference type="Proteomes" id="UP000076532"/>
    </source>
</evidence>
<feature type="region of interest" description="Disordered" evidence="1">
    <location>
        <begin position="100"/>
        <end position="119"/>
    </location>
</feature>
<name>A0A166PBW9_9AGAM</name>
<dbReference type="AlphaFoldDB" id="A0A166PBW9"/>
<dbReference type="Proteomes" id="UP000076532">
    <property type="component" value="Unassembled WGS sequence"/>
</dbReference>
<dbReference type="EMBL" id="KV417517">
    <property type="protein sequence ID" value="KZP25933.1"/>
    <property type="molecule type" value="Genomic_DNA"/>
</dbReference>
<protein>
    <submittedName>
        <fullName evidence="2">Uncharacterized protein</fullName>
    </submittedName>
</protein>
<evidence type="ECO:0000313" key="2">
    <source>
        <dbReference type="EMBL" id="KZP25933.1"/>
    </source>
</evidence>
<dbReference type="Gene3D" id="2.60.120.260">
    <property type="entry name" value="Galactose-binding domain-like"/>
    <property type="match status" value="1"/>
</dbReference>
<dbReference type="OrthoDB" id="2872628at2759"/>
<proteinExistence type="predicted"/>
<gene>
    <name evidence="2" type="ORF">FIBSPDRAFT_1041031</name>
</gene>
<reference evidence="2 3" key="1">
    <citation type="journal article" date="2016" name="Mol. Biol. Evol.">
        <title>Comparative Genomics of Early-Diverging Mushroom-Forming Fungi Provides Insights into the Origins of Lignocellulose Decay Capabilities.</title>
        <authorList>
            <person name="Nagy L.G."/>
            <person name="Riley R."/>
            <person name="Tritt A."/>
            <person name="Adam C."/>
            <person name="Daum C."/>
            <person name="Floudas D."/>
            <person name="Sun H."/>
            <person name="Yadav J.S."/>
            <person name="Pangilinan J."/>
            <person name="Larsson K.H."/>
            <person name="Matsuura K."/>
            <person name="Barry K."/>
            <person name="Labutti K."/>
            <person name="Kuo R."/>
            <person name="Ohm R.A."/>
            <person name="Bhattacharya S.S."/>
            <person name="Shirouzu T."/>
            <person name="Yoshinaga Y."/>
            <person name="Martin F.M."/>
            <person name="Grigoriev I.V."/>
            <person name="Hibbett D.S."/>
        </authorList>
    </citation>
    <scope>NUCLEOTIDE SEQUENCE [LARGE SCALE GENOMIC DNA]</scope>
    <source>
        <strain evidence="2 3">CBS 109695</strain>
    </source>
</reference>
<feature type="non-terminal residue" evidence="2">
    <location>
        <position position="119"/>
    </location>
</feature>
<dbReference type="STRING" id="436010.A0A166PBW9"/>